<keyword evidence="1" id="KW-0472">Membrane</keyword>
<keyword evidence="3" id="KW-1185">Reference proteome</keyword>
<feature type="transmembrane region" description="Helical" evidence="1">
    <location>
        <begin position="185"/>
        <end position="209"/>
    </location>
</feature>
<name>A0A4R4WCI9_9ACTN</name>
<keyword evidence="1" id="KW-0812">Transmembrane</keyword>
<feature type="transmembrane region" description="Helical" evidence="1">
    <location>
        <begin position="229"/>
        <end position="248"/>
    </location>
</feature>
<keyword evidence="1" id="KW-1133">Transmembrane helix</keyword>
<feature type="transmembrane region" description="Helical" evidence="1">
    <location>
        <begin position="103"/>
        <end position="127"/>
    </location>
</feature>
<comment type="caution">
    <text evidence="2">The sequence shown here is derived from an EMBL/GenBank/DDBJ whole genome shotgun (WGS) entry which is preliminary data.</text>
</comment>
<dbReference type="Proteomes" id="UP000294543">
    <property type="component" value="Unassembled WGS sequence"/>
</dbReference>
<accession>A0A4R4WCI9</accession>
<evidence type="ECO:0000256" key="1">
    <source>
        <dbReference type="SAM" id="Phobius"/>
    </source>
</evidence>
<feature type="transmembrane region" description="Helical" evidence="1">
    <location>
        <begin position="30"/>
        <end position="56"/>
    </location>
</feature>
<proteinExistence type="predicted"/>
<evidence type="ECO:0000313" key="2">
    <source>
        <dbReference type="EMBL" id="TDD16608.1"/>
    </source>
</evidence>
<reference evidence="2 3" key="1">
    <citation type="submission" date="2019-03" db="EMBL/GenBank/DDBJ databases">
        <title>Draft genome sequences of novel Actinobacteria.</title>
        <authorList>
            <person name="Sahin N."/>
            <person name="Ay H."/>
            <person name="Saygin H."/>
        </authorList>
    </citation>
    <scope>NUCLEOTIDE SEQUENCE [LARGE SCALE GENOMIC DNA]</scope>
    <source>
        <strain evidence="2 3">KC712</strain>
    </source>
</reference>
<dbReference type="AlphaFoldDB" id="A0A4R4WCI9"/>
<evidence type="ECO:0000313" key="3">
    <source>
        <dbReference type="Proteomes" id="UP000294543"/>
    </source>
</evidence>
<feature type="transmembrane region" description="Helical" evidence="1">
    <location>
        <begin position="147"/>
        <end position="164"/>
    </location>
</feature>
<sequence>MIAVFAVALLALATLRLFRRSETTMWPARSAWTVAALLLLAVPDARLLVALVNVLMLRFGDIPPMMPNQIFVLAGAFAWWRAAQADRPPGAAGARPSSRERRVWLAAVVLPLLYAARQLTWALGIHVGVSEEFVRPYTAPGARLTEAVLGSMTVAGALLTLGLRQKWGSRVPRWSPILPCRPVPVLLVVIPGGLAAIILSAAGLSIYRGLLSMALGLTPAGPSAALENWAVWLPTLAWLPWGLALGIATMDYHRRRRATASRLSLQAGSQALDEQPQHR</sequence>
<gene>
    <name evidence="2" type="ORF">E1294_30725</name>
</gene>
<dbReference type="EMBL" id="SMKP01000102">
    <property type="protein sequence ID" value="TDD16608.1"/>
    <property type="molecule type" value="Genomic_DNA"/>
</dbReference>
<organism evidence="2 3">
    <name type="scientific">Nonomuraea diastatica</name>
    <dbReference type="NCBI Taxonomy" id="1848329"/>
    <lineage>
        <taxon>Bacteria</taxon>
        <taxon>Bacillati</taxon>
        <taxon>Actinomycetota</taxon>
        <taxon>Actinomycetes</taxon>
        <taxon>Streptosporangiales</taxon>
        <taxon>Streptosporangiaceae</taxon>
        <taxon>Nonomuraea</taxon>
    </lineage>
</organism>
<protein>
    <submittedName>
        <fullName evidence="2">Uncharacterized protein</fullName>
    </submittedName>
</protein>